<feature type="non-terminal residue" evidence="1">
    <location>
        <position position="1"/>
    </location>
</feature>
<dbReference type="EMBL" id="ADBV01016628">
    <property type="protein sequence ID" value="EJW72227.1"/>
    <property type="molecule type" value="Genomic_DNA"/>
</dbReference>
<evidence type="ECO:0000313" key="2">
    <source>
        <dbReference type="Proteomes" id="UP000004810"/>
    </source>
</evidence>
<protein>
    <submittedName>
        <fullName evidence="1">Uncharacterized protein</fullName>
    </submittedName>
</protein>
<organism evidence="1 2">
    <name type="scientific">Wuchereria bancrofti</name>
    <dbReference type="NCBI Taxonomy" id="6293"/>
    <lineage>
        <taxon>Eukaryota</taxon>
        <taxon>Metazoa</taxon>
        <taxon>Ecdysozoa</taxon>
        <taxon>Nematoda</taxon>
        <taxon>Chromadorea</taxon>
        <taxon>Rhabditida</taxon>
        <taxon>Spirurina</taxon>
        <taxon>Spiruromorpha</taxon>
        <taxon>Filarioidea</taxon>
        <taxon>Onchocercidae</taxon>
        <taxon>Wuchereria</taxon>
    </lineage>
</organism>
<dbReference type="AlphaFoldDB" id="J9E5I1"/>
<sequence length="71" mass="8519">RYKLDDDLQYRRQFLNLRIRSVARHLANDLQRVRSALNERDHLDTVILVIACNRFEALKEHLESLKSLLVF</sequence>
<reference evidence="2" key="1">
    <citation type="submission" date="2012-08" db="EMBL/GenBank/DDBJ databases">
        <title>The Genome Sequence of Wuchereria bancrofti.</title>
        <authorList>
            <person name="Nutman T.B."/>
            <person name="Fink D.L."/>
            <person name="Russ C."/>
            <person name="Young S."/>
            <person name="Zeng Q."/>
            <person name="Koehrsen M."/>
            <person name="Alvarado L."/>
            <person name="Berlin A."/>
            <person name="Chapman S.B."/>
            <person name="Chen Z."/>
            <person name="Freedman E."/>
            <person name="Gellesch M."/>
            <person name="Goldberg J."/>
            <person name="Griggs A."/>
            <person name="Gujja S."/>
            <person name="Heilman E.R."/>
            <person name="Heiman D."/>
            <person name="Hepburn T."/>
            <person name="Howarth C."/>
            <person name="Jen D."/>
            <person name="Larson L."/>
            <person name="Lewis B."/>
            <person name="Mehta T."/>
            <person name="Park D."/>
            <person name="Pearson M."/>
            <person name="Roberts A."/>
            <person name="Saif S."/>
            <person name="Shea T."/>
            <person name="Shenoy N."/>
            <person name="Sisk P."/>
            <person name="Stolte C."/>
            <person name="Sykes S."/>
            <person name="Walk T."/>
            <person name="White J."/>
            <person name="Yandava C."/>
            <person name="Haas B."/>
            <person name="Henn M.R."/>
            <person name="Nusbaum C."/>
            <person name="Birren B."/>
        </authorList>
    </citation>
    <scope>NUCLEOTIDE SEQUENCE [LARGE SCALE GENOMIC DNA]</scope>
    <source>
        <strain evidence="2">NA</strain>
    </source>
</reference>
<gene>
    <name evidence="1" type="ORF">WUBG_16867</name>
</gene>
<evidence type="ECO:0000313" key="1">
    <source>
        <dbReference type="EMBL" id="EJW72227.1"/>
    </source>
</evidence>
<comment type="caution">
    <text evidence="1">The sequence shown here is derived from an EMBL/GenBank/DDBJ whole genome shotgun (WGS) entry which is preliminary data.</text>
</comment>
<proteinExistence type="predicted"/>
<name>J9E5I1_WUCBA</name>
<dbReference type="Proteomes" id="UP000004810">
    <property type="component" value="Unassembled WGS sequence"/>
</dbReference>
<accession>J9E5I1</accession>